<reference evidence="2" key="1">
    <citation type="journal article" date="2019" name="Int. J. Syst. Evol. Microbiol.">
        <title>The Global Catalogue of Microorganisms (GCM) 10K type strain sequencing project: providing services to taxonomists for standard genome sequencing and annotation.</title>
        <authorList>
            <consortium name="The Broad Institute Genomics Platform"/>
            <consortium name="The Broad Institute Genome Sequencing Center for Infectious Disease"/>
            <person name="Wu L."/>
            <person name="Ma J."/>
        </authorList>
    </citation>
    <scope>NUCLEOTIDE SEQUENCE [LARGE SCALE GENOMIC DNA]</scope>
    <source>
        <strain evidence="2">CCUG 15531</strain>
    </source>
</reference>
<gene>
    <name evidence="1" type="ORF">ACFSFW_12365</name>
</gene>
<dbReference type="Pfam" id="PF05138">
    <property type="entry name" value="PaaA_PaaC"/>
    <property type="match status" value="1"/>
</dbReference>
<accession>A0ABW4MPY1</accession>
<evidence type="ECO:0000313" key="1">
    <source>
        <dbReference type="EMBL" id="MFD1779467.1"/>
    </source>
</evidence>
<dbReference type="InterPro" id="IPR009078">
    <property type="entry name" value="Ferritin-like_SF"/>
</dbReference>
<dbReference type="EMBL" id="JBHUEK010000018">
    <property type="protein sequence ID" value="MFD1779467.1"/>
    <property type="molecule type" value="Genomic_DNA"/>
</dbReference>
<protein>
    <submittedName>
        <fullName evidence="1">Phenylacetic acid catabolic protein</fullName>
    </submittedName>
</protein>
<name>A0ABW4MPY1_9BACI</name>
<keyword evidence="2" id="KW-1185">Reference proteome</keyword>
<dbReference type="Proteomes" id="UP001597227">
    <property type="component" value="Unassembled WGS sequence"/>
</dbReference>
<sequence length="209" mass="23458">MSKEHISLVELGETIADNKFILGDRLVEIGISGPTLEGTLSSIAMAQQELGHSRLLYRWVADLSGVKSEVKHQTGKAFQQNVEIGNWIELIAGIYVTNVAVDLVMKAMIEANNPNVNPPFTKMLKEQQEHLIYSQSWCEQLLLDKGSIPRRTKEAITKTAQEAKEWLIKVENDMYFVTENIIPKDARLVEQFDATLGEVLKDVAKQHVG</sequence>
<organism evidence="1 2">
    <name type="scientific">Fredinandcohnia salidurans</name>
    <dbReference type="NCBI Taxonomy" id="2595041"/>
    <lineage>
        <taxon>Bacteria</taxon>
        <taxon>Bacillati</taxon>
        <taxon>Bacillota</taxon>
        <taxon>Bacilli</taxon>
        <taxon>Bacillales</taxon>
        <taxon>Bacillaceae</taxon>
        <taxon>Fredinandcohnia</taxon>
    </lineage>
</organism>
<dbReference type="Gene3D" id="1.20.1260.10">
    <property type="match status" value="1"/>
</dbReference>
<evidence type="ECO:0000313" key="2">
    <source>
        <dbReference type="Proteomes" id="UP001597227"/>
    </source>
</evidence>
<dbReference type="SUPFAM" id="SSF47240">
    <property type="entry name" value="Ferritin-like"/>
    <property type="match status" value="1"/>
</dbReference>
<proteinExistence type="predicted"/>
<dbReference type="InterPro" id="IPR007814">
    <property type="entry name" value="PaaA_PaaC"/>
</dbReference>
<dbReference type="PANTHER" id="PTHR30458:SF0">
    <property type="entry name" value="1,2-PHENYLACETYL-COA EPOXIDASE, SUBUNIT C"/>
    <property type="match status" value="1"/>
</dbReference>
<dbReference type="PANTHER" id="PTHR30458">
    <property type="entry name" value="PHENYLACETIC ACID DEGRADATION PROTEIN PAA"/>
    <property type="match status" value="1"/>
</dbReference>
<dbReference type="InterPro" id="IPR012347">
    <property type="entry name" value="Ferritin-like"/>
</dbReference>
<comment type="caution">
    <text evidence="1">The sequence shown here is derived from an EMBL/GenBank/DDBJ whole genome shotgun (WGS) entry which is preliminary data.</text>
</comment>
<dbReference type="InterPro" id="IPR052703">
    <property type="entry name" value="Aromatic_CoA_ox/epox"/>
</dbReference>
<dbReference type="RefSeq" id="WP_388038668.1">
    <property type="nucleotide sequence ID" value="NZ_JBHUEK010000018.1"/>
</dbReference>